<dbReference type="AlphaFoldDB" id="A0A444XTS0"/>
<proteinExistence type="predicted"/>
<evidence type="ECO:0000259" key="1">
    <source>
        <dbReference type="Pfam" id="PF03101"/>
    </source>
</evidence>
<protein>
    <recommendedName>
        <fullName evidence="1">FAR1 domain-containing protein</fullName>
    </recommendedName>
</protein>
<evidence type="ECO:0000313" key="2">
    <source>
        <dbReference type="EMBL" id="RYQ92865.1"/>
    </source>
</evidence>
<evidence type="ECO:0000313" key="3">
    <source>
        <dbReference type="Proteomes" id="UP000289738"/>
    </source>
</evidence>
<name>A0A444XTS0_ARAHY</name>
<accession>A0A444XTS0</accession>
<dbReference type="EMBL" id="SDMP01000019">
    <property type="protein sequence ID" value="RYQ92865.1"/>
    <property type="molecule type" value="Genomic_DNA"/>
</dbReference>
<organism evidence="2 3">
    <name type="scientific">Arachis hypogaea</name>
    <name type="common">Peanut</name>
    <dbReference type="NCBI Taxonomy" id="3818"/>
    <lineage>
        <taxon>Eukaryota</taxon>
        <taxon>Viridiplantae</taxon>
        <taxon>Streptophyta</taxon>
        <taxon>Embryophyta</taxon>
        <taxon>Tracheophyta</taxon>
        <taxon>Spermatophyta</taxon>
        <taxon>Magnoliopsida</taxon>
        <taxon>eudicotyledons</taxon>
        <taxon>Gunneridae</taxon>
        <taxon>Pentapetalae</taxon>
        <taxon>rosids</taxon>
        <taxon>fabids</taxon>
        <taxon>Fabales</taxon>
        <taxon>Fabaceae</taxon>
        <taxon>Papilionoideae</taxon>
        <taxon>50 kb inversion clade</taxon>
        <taxon>dalbergioids sensu lato</taxon>
        <taxon>Dalbergieae</taxon>
        <taxon>Pterocarpus clade</taxon>
        <taxon>Arachis</taxon>
    </lineage>
</organism>
<dbReference type="Proteomes" id="UP000289738">
    <property type="component" value="Chromosome B09"/>
</dbReference>
<feature type="domain" description="FAR1" evidence="1">
    <location>
        <begin position="36"/>
        <end position="106"/>
    </location>
</feature>
<dbReference type="InterPro" id="IPR004330">
    <property type="entry name" value="FAR1_DNA_bnd_dom"/>
</dbReference>
<comment type="caution">
    <text evidence="2">The sequence shown here is derived from an EMBL/GenBank/DDBJ whole genome shotgun (WGS) entry which is preliminary data.</text>
</comment>
<keyword evidence="3" id="KW-1185">Reference proteome</keyword>
<sequence length="111" mass="13386">MTYNVWISDTLCWKDCDFLLDHTGIPIKEIPYRAQEFYSNYAKKVGFVTRIRNNNFDKTRKESRIPINRSIHCNRESFQESRVKAATRIKRITTVRCKARMYMMLDRQKDN</sequence>
<gene>
    <name evidence="2" type="ORF">Ahy_B09g099107</name>
</gene>
<dbReference type="Pfam" id="PF03101">
    <property type="entry name" value="FAR1"/>
    <property type="match status" value="1"/>
</dbReference>
<reference evidence="2 3" key="1">
    <citation type="submission" date="2019-01" db="EMBL/GenBank/DDBJ databases">
        <title>Sequencing of cultivated peanut Arachis hypogaea provides insights into genome evolution and oil improvement.</title>
        <authorList>
            <person name="Chen X."/>
        </authorList>
    </citation>
    <scope>NUCLEOTIDE SEQUENCE [LARGE SCALE GENOMIC DNA]</scope>
    <source>
        <strain evidence="3">cv. Fuhuasheng</strain>
        <tissue evidence="2">Leaves</tissue>
    </source>
</reference>